<gene>
    <name evidence="1" type="ORF">IB286_06105</name>
</gene>
<name>A0A927C0P8_9GAMM</name>
<dbReference type="Proteomes" id="UP000610558">
    <property type="component" value="Unassembled WGS sequence"/>
</dbReference>
<dbReference type="Pfam" id="PF16137">
    <property type="entry name" value="DUF4845"/>
    <property type="match status" value="1"/>
</dbReference>
<proteinExistence type="predicted"/>
<reference evidence="1" key="1">
    <citation type="submission" date="2020-09" db="EMBL/GenBank/DDBJ databases">
        <authorList>
            <person name="Yoon J.-W."/>
        </authorList>
    </citation>
    <scope>NUCLEOTIDE SEQUENCE</scope>
    <source>
        <strain evidence="1">KMU-158</strain>
    </source>
</reference>
<organism evidence="1 2">
    <name type="scientific">Spongiibacter pelagi</name>
    <dbReference type="NCBI Taxonomy" id="2760804"/>
    <lineage>
        <taxon>Bacteria</taxon>
        <taxon>Pseudomonadati</taxon>
        <taxon>Pseudomonadota</taxon>
        <taxon>Gammaproteobacteria</taxon>
        <taxon>Cellvibrionales</taxon>
        <taxon>Spongiibacteraceae</taxon>
        <taxon>Spongiibacter</taxon>
    </lineage>
</organism>
<evidence type="ECO:0000313" key="2">
    <source>
        <dbReference type="Proteomes" id="UP000610558"/>
    </source>
</evidence>
<dbReference type="AlphaFoldDB" id="A0A927C0P8"/>
<dbReference type="InterPro" id="IPR032314">
    <property type="entry name" value="DUF4845"/>
</dbReference>
<evidence type="ECO:0000313" key="1">
    <source>
        <dbReference type="EMBL" id="MBD2858579.1"/>
    </source>
</evidence>
<comment type="caution">
    <text evidence="1">The sequence shown here is derived from an EMBL/GenBank/DDBJ whole genome shotgun (WGS) entry which is preliminary data.</text>
</comment>
<protein>
    <submittedName>
        <fullName evidence="1">DUF4845 domain-containing protein</fullName>
    </submittedName>
</protein>
<accession>A0A927C0P8</accession>
<dbReference type="EMBL" id="JACXLD010000002">
    <property type="protein sequence ID" value="MBD2858579.1"/>
    <property type="molecule type" value="Genomic_DNA"/>
</dbReference>
<keyword evidence="2" id="KW-1185">Reference proteome</keyword>
<dbReference type="RefSeq" id="WP_190763528.1">
    <property type="nucleotide sequence ID" value="NZ_JACXLD010000002.1"/>
</dbReference>
<sequence>MKHSQKGVGLVGILIIVAVMGTLGVSSVRLAPVYIDNWSLNNILKQVVEAQNNTETSPAQVRTAISKQFTTNRVETIKVSDITIQPDGNVILVDASYEKRVPLLFNIDAVVKFEEVRYEIQRR</sequence>